<keyword evidence="2 7" id="KW-0812">Transmembrane</keyword>
<dbReference type="Gene3D" id="1.20.1250.20">
    <property type="entry name" value="MFS general substrate transporter like domains"/>
    <property type="match status" value="2"/>
</dbReference>
<evidence type="ECO:0000256" key="4">
    <source>
        <dbReference type="ARBA" id="ARBA00023136"/>
    </source>
</evidence>
<dbReference type="GO" id="GO:0005886">
    <property type="term" value="C:plasma membrane"/>
    <property type="evidence" value="ECO:0007669"/>
    <property type="project" value="TreeGrafter"/>
</dbReference>
<keyword evidence="5" id="KW-0325">Glycoprotein</keyword>
<evidence type="ECO:0000313" key="10">
    <source>
        <dbReference type="Proteomes" id="UP000277212"/>
    </source>
</evidence>
<keyword evidence="4 7" id="KW-0472">Membrane</keyword>
<proteinExistence type="predicted"/>
<keyword evidence="10" id="KW-1185">Reference proteome</keyword>
<evidence type="ECO:0000256" key="7">
    <source>
        <dbReference type="SAM" id="Phobius"/>
    </source>
</evidence>
<evidence type="ECO:0000256" key="2">
    <source>
        <dbReference type="ARBA" id="ARBA00022692"/>
    </source>
</evidence>
<accession>A0A3M2SAS7</accession>
<feature type="transmembrane region" description="Helical" evidence="7">
    <location>
        <begin position="50"/>
        <end position="76"/>
    </location>
</feature>
<name>A0A3M2SAS7_9HYPO</name>
<evidence type="ECO:0000256" key="1">
    <source>
        <dbReference type="ARBA" id="ARBA00004141"/>
    </source>
</evidence>
<keyword evidence="3 7" id="KW-1133">Transmembrane helix</keyword>
<dbReference type="EMBL" id="NKUJ01000080">
    <property type="protein sequence ID" value="RMJ14653.1"/>
    <property type="molecule type" value="Genomic_DNA"/>
</dbReference>
<evidence type="ECO:0000313" key="9">
    <source>
        <dbReference type="EMBL" id="RMJ14653.1"/>
    </source>
</evidence>
<feature type="transmembrane region" description="Helical" evidence="7">
    <location>
        <begin position="370"/>
        <end position="391"/>
    </location>
</feature>
<feature type="transmembrane region" description="Helical" evidence="7">
    <location>
        <begin position="261"/>
        <end position="282"/>
    </location>
</feature>
<feature type="transmembrane region" description="Helical" evidence="7">
    <location>
        <begin position="294"/>
        <end position="315"/>
    </location>
</feature>
<dbReference type="PANTHER" id="PTHR23501">
    <property type="entry name" value="MAJOR FACILITATOR SUPERFAMILY"/>
    <property type="match status" value="1"/>
</dbReference>
<sequence length="582" mass="62811">MSTDMDLKESDSVQDQTESGVVLPADSPSARPSTPKDEHHIEAAILPARFWTLSLGVLLGLFLSMIDTSIVATSLYNIGVEFEALEEVNWVALAYTLAYLGCAVVFARISDIVGRRDAFIAAYIIFFAFSLACGFSANLEQLIAFRALQGIGGSGLYALTMIILPELSPPHLAQHIGALVGMVIALSGVLGPVLGGLLTHYTSWRWVFWIKYVLPFSICATLLTPPSGPVGFVSLIIFIFTWPKAEHLPTIERRAWKELDYFGSFLAIAAAVLVIFAFQTAGTSSNGGWKTAMFIAPLLCGLLAWGLLVGWQVFIQHRLSERFAPAFPINLFRNRVYTTAALNTLFIGFPYLLLIYSIPLRIQVVSGKSALVGGVMLLPMLGASALGSMLAGKFNSVKNYVFETLFVGSCLMTLGCGLLVTLDHAPDDAKLLGFITFCGLGFGLTVASSTMLSTIEAPIRDFAPAQGILSQMRLLGGSLGIATSSALLNQRIIEYLSGTLTPFEIATIGGPDSHLSDSQWAAVRYTYSEAFRVDMKVATGISALGVISTIGAFQKHRLLVAEQRAALVREEAARRQAQSDQQ</sequence>
<feature type="transmembrane region" description="Helical" evidence="7">
    <location>
        <begin position="143"/>
        <end position="164"/>
    </location>
</feature>
<feature type="transmembrane region" description="Helical" evidence="7">
    <location>
        <begin position="176"/>
        <end position="201"/>
    </location>
</feature>
<feature type="transmembrane region" description="Helical" evidence="7">
    <location>
        <begin position="118"/>
        <end position="137"/>
    </location>
</feature>
<dbReference type="AlphaFoldDB" id="A0A3M2SAS7"/>
<dbReference type="Pfam" id="PF07690">
    <property type="entry name" value="MFS_1"/>
    <property type="match status" value="1"/>
</dbReference>
<feature type="region of interest" description="Disordered" evidence="6">
    <location>
        <begin position="1"/>
        <end position="36"/>
    </location>
</feature>
<dbReference type="PROSITE" id="PS50850">
    <property type="entry name" value="MFS"/>
    <property type="match status" value="1"/>
</dbReference>
<evidence type="ECO:0000259" key="8">
    <source>
        <dbReference type="PROSITE" id="PS50850"/>
    </source>
</evidence>
<feature type="domain" description="Major facilitator superfamily (MFS) profile" evidence="8">
    <location>
        <begin position="53"/>
        <end position="557"/>
    </location>
</feature>
<evidence type="ECO:0000256" key="6">
    <source>
        <dbReference type="SAM" id="MobiDB-lite"/>
    </source>
</evidence>
<reference evidence="9 10" key="1">
    <citation type="submission" date="2017-06" db="EMBL/GenBank/DDBJ databases">
        <title>Comparative genomic analysis of Ambrosia Fusariam Clade fungi.</title>
        <authorList>
            <person name="Stajich J.E."/>
            <person name="Carrillo J."/>
            <person name="Kijimoto T."/>
            <person name="Eskalen A."/>
            <person name="O'Donnell K."/>
            <person name="Kasson M."/>
        </authorList>
    </citation>
    <scope>NUCLEOTIDE SEQUENCE [LARGE SCALE GENOMIC DNA]</scope>
    <source>
        <strain evidence="9">UCR3666</strain>
    </source>
</reference>
<evidence type="ECO:0000256" key="3">
    <source>
        <dbReference type="ARBA" id="ARBA00022989"/>
    </source>
</evidence>
<dbReference type="InterPro" id="IPR020846">
    <property type="entry name" value="MFS_dom"/>
</dbReference>
<dbReference type="InterPro" id="IPR036259">
    <property type="entry name" value="MFS_trans_sf"/>
</dbReference>
<protein>
    <recommendedName>
        <fullName evidence="8">Major facilitator superfamily (MFS) profile domain-containing protein</fullName>
    </recommendedName>
</protein>
<feature type="transmembrane region" description="Helical" evidence="7">
    <location>
        <begin position="213"/>
        <end position="240"/>
    </location>
</feature>
<feature type="transmembrane region" description="Helical" evidence="7">
    <location>
        <begin position="88"/>
        <end position="106"/>
    </location>
</feature>
<evidence type="ECO:0000256" key="5">
    <source>
        <dbReference type="ARBA" id="ARBA00023180"/>
    </source>
</evidence>
<feature type="transmembrane region" description="Helical" evidence="7">
    <location>
        <begin position="400"/>
        <end position="420"/>
    </location>
</feature>
<dbReference type="GO" id="GO:0022857">
    <property type="term" value="F:transmembrane transporter activity"/>
    <property type="evidence" value="ECO:0007669"/>
    <property type="project" value="InterPro"/>
</dbReference>
<dbReference type="InterPro" id="IPR011701">
    <property type="entry name" value="MFS"/>
</dbReference>
<organism evidence="9 10">
    <name type="scientific">Fusarium kuroshium</name>
    <dbReference type="NCBI Taxonomy" id="2010991"/>
    <lineage>
        <taxon>Eukaryota</taxon>
        <taxon>Fungi</taxon>
        <taxon>Dikarya</taxon>
        <taxon>Ascomycota</taxon>
        <taxon>Pezizomycotina</taxon>
        <taxon>Sordariomycetes</taxon>
        <taxon>Hypocreomycetidae</taxon>
        <taxon>Hypocreales</taxon>
        <taxon>Nectriaceae</taxon>
        <taxon>Fusarium</taxon>
        <taxon>Fusarium solani species complex</taxon>
    </lineage>
</organism>
<dbReference type="OrthoDB" id="440553at2759"/>
<gene>
    <name evidence="9" type="ORF">CDV36_005665</name>
</gene>
<feature type="transmembrane region" description="Helical" evidence="7">
    <location>
        <begin position="432"/>
        <end position="452"/>
    </location>
</feature>
<dbReference type="SUPFAM" id="SSF103473">
    <property type="entry name" value="MFS general substrate transporter"/>
    <property type="match status" value="2"/>
</dbReference>
<feature type="transmembrane region" description="Helical" evidence="7">
    <location>
        <begin position="336"/>
        <end position="358"/>
    </location>
</feature>
<dbReference type="PANTHER" id="PTHR23501:SF43">
    <property type="entry name" value="MULTIDRUG TRANSPORTER, PUTATIVE (AFU_ORTHOLOGUE AFUA_6G03040)-RELATED"/>
    <property type="match status" value="1"/>
</dbReference>
<feature type="compositionally biased region" description="Basic and acidic residues" evidence="6">
    <location>
        <begin position="1"/>
        <end position="11"/>
    </location>
</feature>
<comment type="caution">
    <text evidence="9">The sequence shown here is derived from an EMBL/GenBank/DDBJ whole genome shotgun (WGS) entry which is preliminary data.</text>
</comment>
<dbReference type="PRINTS" id="PR01036">
    <property type="entry name" value="TCRTETB"/>
</dbReference>
<comment type="subcellular location">
    <subcellularLocation>
        <location evidence="1">Membrane</location>
        <topology evidence="1">Multi-pass membrane protein</topology>
    </subcellularLocation>
</comment>
<dbReference type="Proteomes" id="UP000277212">
    <property type="component" value="Unassembled WGS sequence"/>
</dbReference>